<dbReference type="OrthoDB" id="1494639at2"/>
<evidence type="ECO:0000256" key="6">
    <source>
        <dbReference type="ARBA" id="ARBA00022801"/>
    </source>
</evidence>
<keyword evidence="7" id="KW-0862">Zinc</keyword>
<dbReference type="Proteomes" id="UP000038200">
    <property type="component" value="Unassembled WGS sequence"/>
</dbReference>
<evidence type="ECO:0000256" key="3">
    <source>
        <dbReference type="ARBA" id="ARBA00022670"/>
    </source>
</evidence>
<reference evidence="13 14" key="1">
    <citation type="submission" date="2015-01" db="EMBL/GenBank/DDBJ databases">
        <authorList>
            <person name="Xiang T."/>
            <person name="Song Y."/>
            <person name="Huang L."/>
            <person name="Wang B."/>
            <person name="Wu P."/>
        </authorList>
    </citation>
    <scope>NUCLEOTIDE SEQUENCE [LARGE SCALE GENOMIC DNA]</scope>
    <source>
        <strain evidence="13 14">CcD93</strain>
    </source>
</reference>
<evidence type="ECO:0000256" key="4">
    <source>
        <dbReference type="ARBA" id="ARBA00022723"/>
    </source>
</evidence>
<dbReference type="Gene3D" id="3.30.1380.10">
    <property type="match status" value="1"/>
</dbReference>
<comment type="cofactor">
    <cofactor evidence="1">
        <name>Zn(2+)</name>
        <dbReference type="ChEBI" id="CHEBI:29105"/>
    </cofactor>
</comment>
<organism evidence="13 14">
    <name type="scientific">Capnocytophaga canis</name>
    <dbReference type="NCBI Taxonomy" id="1848903"/>
    <lineage>
        <taxon>Bacteria</taxon>
        <taxon>Pseudomonadati</taxon>
        <taxon>Bacteroidota</taxon>
        <taxon>Flavobacteriia</taxon>
        <taxon>Flavobacteriales</taxon>
        <taxon>Flavobacteriaceae</taxon>
        <taxon>Capnocytophaga</taxon>
    </lineage>
</organism>
<evidence type="ECO:0000256" key="7">
    <source>
        <dbReference type="ARBA" id="ARBA00022833"/>
    </source>
</evidence>
<dbReference type="GO" id="GO:0006508">
    <property type="term" value="P:proteolysis"/>
    <property type="evidence" value="ECO:0007669"/>
    <property type="project" value="UniProtKB-KW"/>
</dbReference>
<evidence type="ECO:0000259" key="12">
    <source>
        <dbReference type="Pfam" id="PF08291"/>
    </source>
</evidence>
<keyword evidence="4" id="KW-0479">Metal-binding</keyword>
<evidence type="ECO:0000313" key="13">
    <source>
        <dbReference type="EMBL" id="CEN54310.1"/>
    </source>
</evidence>
<evidence type="ECO:0000256" key="9">
    <source>
        <dbReference type="ARBA" id="ARBA00023316"/>
    </source>
</evidence>
<evidence type="ECO:0000256" key="8">
    <source>
        <dbReference type="ARBA" id="ARBA00023049"/>
    </source>
</evidence>
<dbReference type="RefSeq" id="WP_042009827.1">
    <property type="nucleotide sequence ID" value="NZ_CDOL01000275.1"/>
</dbReference>
<dbReference type="InterPro" id="IPR009045">
    <property type="entry name" value="Zn_M74/Hedgehog-like"/>
</dbReference>
<gene>
    <name evidence="13" type="ORF">CCAND93_820009</name>
</gene>
<feature type="domain" description="Peptidase M15A C-terminal" evidence="12">
    <location>
        <begin position="6"/>
        <end position="116"/>
    </location>
</feature>
<accession>A0A0B7IR63</accession>
<dbReference type="PANTHER" id="PTHR37425:SF1">
    <property type="entry name" value="OUTER MEMBRANE PROTEIN"/>
    <property type="match status" value="1"/>
</dbReference>
<evidence type="ECO:0000313" key="14">
    <source>
        <dbReference type="Proteomes" id="UP000038200"/>
    </source>
</evidence>
<dbReference type="InterPro" id="IPR010275">
    <property type="entry name" value="MepK"/>
</dbReference>
<dbReference type="InterPro" id="IPR013230">
    <property type="entry name" value="Peptidase_M15A_C"/>
</dbReference>
<sequence>MQLTQNFTKSEFDSKDGAVMPQEVLKNIKELARNLQVLRDVLGKRITINSGYRSPAYNAQIRGAASNSQHMYGRAADIVVQGIAPEKVAQTIETLIAQGKMKQGGLAVYDSFVHYDIRGVKARWDYRLKKK</sequence>
<dbReference type="GO" id="GO:0046872">
    <property type="term" value="F:metal ion binding"/>
    <property type="evidence" value="ECO:0007669"/>
    <property type="project" value="UniProtKB-KW"/>
</dbReference>
<keyword evidence="3" id="KW-0645">Protease</keyword>
<comment type="pathway">
    <text evidence="2">Cell wall biogenesis; cell wall polysaccharide biosynthesis.</text>
</comment>
<evidence type="ECO:0000256" key="10">
    <source>
        <dbReference type="ARBA" id="ARBA00093448"/>
    </source>
</evidence>
<evidence type="ECO:0000256" key="2">
    <source>
        <dbReference type="ARBA" id="ARBA00004776"/>
    </source>
</evidence>
<name>A0A0B7IR63_9FLAO</name>
<dbReference type="EMBL" id="CDOL01000275">
    <property type="protein sequence ID" value="CEN54310.1"/>
    <property type="molecule type" value="Genomic_DNA"/>
</dbReference>
<evidence type="ECO:0000256" key="11">
    <source>
        <dbReference type="ARBA" id="ARBA00093666"/>
    </source>
</evidence>
<dbReference type="PANTHER" id="PTHR37425">
    <property type="match status" value="1"/>
</dbReference>
<dbReference type="AlphaFoldDB" id="A0A0B7IR63"/>
<keyword evidence="9" id="KW-0961">Cell wall biogenesis/degradation</keyword>
<evidence type="ECO:0000256" key="1">
    <source>
        <dbReference type="ARBA" id="ARBA00001947"/>
    </source>
</evidence>
<evidence type="ECO:0000256" key="5">
    <source>
        <dbReference type="ARBA" id="ARBA00022729"/>
    </source>
</evidence>
<protein>
    <recommendedName>
        <fullName evidence="11">Murein endopeptidase K</fullName>
    </recommendedName>
</protein>
<dbReference type="Pfam" id="PF08291">
    <property type="entry name" value="Peptidase_M15_3"/>
    <property type="match status" value="1"/>
</dbReference>
<keyword evidence="6" id="KW-0378">Hydrolase</keyword>
<keyword evidence="8" id="KW-0482">Metalloprotease</keyword>
<comment type="similarity">
    <text evidence="10">Belongs to the peptidase M15 family.</text>
</comment>
<dbReference type="GO" id="GO:0071555">
    <property type="term" value="P:cell wall organization"/>
    <property type="evidence" value="ECO:0007669"/>
    <property type="project" value="UniProtKB-KW"/>
</dbReference>
<keyword evidence="5" id="KW-0732">Signal</keyword>
<dbReference type="GO" id="GO:0008237">
    <property type="term" value="F:metallopeptidase activity"/>
    <property type="evidence" value="ECO:0007669"/>
    <property type="project" value="UniProtKB-KW"/>
</dbReference>
<dbReference type="SUPFAM" id="SSF55166">
    <property type="entry name" value="Hedgehog/DD-peptidase"/>
    <property type="match status" value="1"/>
</dbReference>
<proteinExistence type="inferred from homology"/>